<reference evidence="2 3" key="1">
    <citation type="journal article" date="2023" name="Hortic Res">
        <title>The complete reference genome for grapevine (Vitis vinifera L.) genetics and breeding.</title>
        <authorList>
            <person name="Shi X."/>
            <person name="Cao S."/>
            <person name="Wang X."/>
            <person name="Huang S."/>
            <person name="Wang Y."/>
            <person name="Liu Z."/>
            <person name="Liu W."/>
            <person name="Leng X."/>
            <person name="Peng Y."/>
            <person name="Wang N."/>
            <person name="Wang Y."/>
            <person name="Ma Z."/>
            <person name="Xu X."/>
            <person name="Zhang F."/>
            <person name="Xue H."/>
            <person name="Zhong H."/>
            <person name="Wang Y."/>
            <person name="Zhang K."/>
            <person name="Velt A."/>
            <person name="Avia K."/>
            <person name="Holtgrawe D."/>
            <person name="Grimplet J."/>
            <person name="Matus J.T."/>
            <person name="Ware D."/>
            <person name="Wu X."/>
            <person name="Wang H."/>
            <person name="Liu C."/>
            <person name="Fang Y."/>
            <person name="Rustenholz C."/>
            <person name="Cheng Z."/>
            <person name="Xiao H."/>
            <person name="Zhou Y."/>
        </authorList>
    </citation>
    <scope>NUCLEOTIDE SEQUENCE [LARGE SCALE GENOMIC DNA]</scope>
    <source>
        <strain evidence="3">cv. Pinot noir / PN40024</strain>
        <tissue evidence="2">Leaf</tissue>
    </source>
</reference>
<keyword evidence="3" id="KW-1185">Reference proteome</keyword>
<evidence type="ECO:0000256" key="1">
    <source>
        <dbReference type="SAM" id="MobiDB-lite"/>
    </source>
</evidence>
<sequence length="88" mass="9883">MEYDGGDNTSSTSSGPLDRRGTVINTCEESELFVVKKLLRHFGILILDYELMECQLAVTLDEGKNLRGCEVTCHLICCFKYPQENSFG</sequence>
<dbReference type="Proteomes" id="UP001227230">
    <property type="component" value="Chromosome 9"/>
</dbReference>
<organism evidence="2 3">
    <name type="scientific">Vitis vinifera</name>
    <name type="common">Grape</name>
    <dbReference type="NCBI Taxonomy" id="29760"/>
    <lineage>
        <taxon>Eukaryota</taxon>
        <taxon>Viridiplantae</taxon>
        <taxon>Streptophyta</taxon>
        <taxon>Embryophyta</taxon>
        <taxon>Tracheophyta</taxon>
        <taxon>Spermatophyta</taxon>
        <taxon>Magnoliopsida</taxon>
        <taxon>eudicotyledons</taxon>
        <taxon>Gunneridae</taxon>
        <taxon>Pentapetalae</taxon>
        <taxon>rosids</taxon>
        <taxon>Vitales</taxon>
        <taxon>Vitaceae</taxon>
        <taxon>Viteae</taxon>
        <taxon>Vitis</taxon>
    </lineage>
</organism>
<gene>
    <name evidence="2" type="ORF">VitviT2T_014067</name>
</gene>
<feature type="region of interest" description="Disordered" evidence="1">
    <location>
        <begin position="1"/>
        <end position="21"/>
    </location>
</feature>
<name>A0ABY9CL21_VITVI</name>
<accession>A0ABY9CL21</accession>
<evidence type="ECO:0000313" key="3">
    <source>
        <dbReference type="Proteomes" id="UP001227230"/>
    </source>
</evidence>
<dbReference type="EMBL" id="CP126656">
    <property type="protein sequence ID" value="WJZ95287.1"/>
    <property type="molecule type" value="Genomic_DNA"/>
</dbReference>
<protein>
    <submittedName>
        <fullName evidence="2">Uncharacterized protein</fullName>
    </submittedName>
</protein>
<proteinExistence type="predicted"/>
<evidence type="ECO:0000313" key="2">
    <source>
        <dbReference type="EMBL" id="WJZ95287.1"/>
    </source>
</evidence>